<gene>
    <name evidence="3" type="primary">ybgC</name>
    <name evidence="3" type="ORF">DI533_08380</name>
</gene>
<evidence type="ECO:0000313" key="3">
    <source>
        <dbReference type="EMBL" id="PZR01082.1"/>
    </source>
</evidence>
<dbReference type="Pfam" id="PF13279">
    <property type="entry name" value="4HBT_2"/>
    <property type="match status" value="1"/>
</dbReference>
<dbReference type="EMBL" id="QFQS01000001">
    <property type="protein sequence ID" value="PZR01082.1"/>
    <property type="molecule type" value="Genomic_DNA"/>
</dbReference>
<keyword evidence="2" id="KW-0378">Hydrolase</keyword>
<dbReference type="InterPro" id="IPR029069">
    <property type="entry name" value="HotDog_dom_sf"/>
</dbReference>
<dbReference type="InterPro" id="IPR014166">
    <property type="entry name" value="Tol-Pal_acyl-CoA_thioesterase"/>
</dbReference>
<evidence type="ECO:0000256" key="2">
    <source>
        <dbReference type="ARBA" id="ARBA00022801"/>
    </source>
</evidence>
<dbReference type="FunFam" id="3.10.129.10:FF:000004">
    <property type="entry name" value="Tol-pal system-associated acyl-CoA thioesterase"/>
    <property type="match status" value="1"/>
</dbReference>
<accession>A0A2W5SDS9</accession>
<protein>
    <submittedName>
        <fullName evidence="3">Tol-pal system-associated acyl-CoA thioesterase</fullName>
    </submittedName>
</protein>
<dbReference type="PIRSF" id="PIRSF003230">
    <property type="entry name" value="YbgC"/>
    <property type="match status" value="1"/>
</dbReference>
<reference evidence="3 4" key="1">
    <citation type="submission" date="2017-08" db="EMBL/GenBank/DDBJ databases">
        <title>Infants hospitalized years apart are colonized by the same room-sourced microbial strains.</title>
        <authorList>
            <person name="Brooks B."/>
            <person name="Olm M.R."/>
            <person name="Firek B.A."/>
            <person name="Baker R."/>
            <person name="Thomas B.C."/>
            <person name="Morowitz M.J."/>
            <person name="Banfield J.F."/>
        </authorList>
    </citation>
    <scope>NUCLEOTIDE SEQUENCE [LARGE SCALE GENOMIC DNA]</scope>
    <source>
        <strain evidence="3">S2_003_000_R2_11</strain>
    </source>
</reference>
<dbReference type="AlphaFoldDB" id="A0A2W5SDS9"/>
<dbReference type="InterPro" id="IPR050563">
    <property type="entry name" value="4-hydroxybenzoyl-CoA_TE"/>
</dbReference>
<dbReference type="NCBIfam" id="TIGR02799">
    <property type="entry name" value="thio_ybgC"/>
    <property type="match status" value="1"/>
</dbReference>
<evidence type="ECO:0000256" key="1">
    <source>
        <dbReference type="ARBA" id="ARBA00005953"/>
    </source>
</evidence>
<dbReference type="Proteomes" id="UP000248975">
    <property type="component" value="Unassembled WGS sequence"/>
</dbReference>
<dbReference type="Gene3D" id="3.10.129.10">
    <property type="entry name" value="Hotdog Thioesterase"/>
    <property type="match status" value="1"/>
</dbReference>
<sequence>MHSLTLRVYYEDTDLAGIVYYANYLKFIERGRSEWVRTLGVDQARMKVEQGVVFAVRRLEADYLSPARFDDVLQVTTSVSRAGGARIDLDQAVLRDGQVLFVAKVTLVALADSGTPVRLPATLREALSAG</sequence>
<name>A0A2W5SDS9_CERSP</name>
<organism evidence="3 4">
    <name type="scientific">Cereibacter sphaeroides</name>
    <name type="common">Rhodobacter sphaeroides</name>
    <dbReference type="NCBI Taxonomy" id="1063"/>
    <lineage>
        <taxon>Bacteria</taxon>
        <taxon>Pseudomonadati</taxon>
        <taxon>Pseudomonadota</taxon>
        <taxon>Alphaproteobacteria</taxon>
        <taxon>Rhodobacterales</taxon>
        <taxon>Paracoccaceae</taxon>
        <taxon>Cereibacter</taxon>
    </lineage>
</organism>
<comment type="similarity">
    <text evidence="1">Belongs to the 4-hydroxybenzoyl-CoA thioesterase family.</text>
</comment>
<dbReference type="CDD" id="cd00586">
    <property type="entry name" value="4HBT"/>
    <property type="match status" value="1"/>
</dbReference>
<dbReference type="InterPro" id="IPR006684">
    <property type="entry name" value="YbgC/YbaW"/>
</dbReference>
<comment type="caution">
    <text evidence="3">The sequence shown here is derived from an EMBL/GenBank/DDBJ whole genome shotgun (WGS) entry which is preliminary data.</text>
</comment>
<dbReference type="GO" id="GO:0047617">
    <property type="term" value="F:fatty acyl-CoA hydrolase activity"/>
    <property type="evidence" value="ECO:0007669"/>
    <property type="project" value="TreeGrafter"/>
</dbReference>
<dbReference type="NCBIfam" id="TIGR00051">
    <property type="entry name" value="YbgC/FadM family acyl-CoA thioesterase"/>
    <property type="match status" value="1"/>
</dbReference>
<proteinExistence type="inferred from homology"/>
<dbReference type="PANTHER" id="PTHR31793">
    <property type="entry name" value="4-HYDROXYBENZOYL-COA THIOESTERASE FAMILY MEMBER"/>
    <property type="match status" value="1"/>
</dbReference>
<evidence type="ECO:0000313" key="4">
    <source>
        <dbReference type="Proteomes" id="UP000248975"/>
    </source>
</evidence>
<dbReference type="SUPFAM" id="SSF54637">
    <property type="entry name" value="Thioesterase/thiol ester dehydrase-isomerase"/>
    <property type="match status" value="1"/>
</dbReference>
<dbReference type="PANTHER" id="PTHR31793:SF37">
    <property type="entry name" value="ACYL-COA THIOESTER HYDROLASE YBGC"/>
    <property type="match status" value="1"/>
</dbReference>